<organism evidence="2 3">
    <name type="scientific">Deinococcus radiotolerans</name>
    <dbReference type="NCBI Taxonomy" id="1309407"/>
    <lineage>
        <taxon>Bacteria</taxon>
        <taxon>Thermotogati</taxon>
        <taxon>Deinococcota</taxon>
        <taxon>Deinococci</taxon>
        <taxon>Deinococcales</taxon>
        <taxon>Deinococcaceae</taxon>
        <taxon>Deinococcus</taxon>
    </lineage>
</organism>
<evidence type="ECO:0000313" key="3">
    <source>
        <dbReference type="Proteomes" id="UP000604341"/>
    </source>
</evidence>
<dbReference type="Proteomes" id="UP000604341">
    <property type="component" value="Unassembled WGS sequence"/>
</dbReference>
<proteinExistence type="predicted"/>
<evidence type="ECO:0000313" key="2">
    <source>
        <dbReference type="EMBL" id="GGL17796.1"/>
    </source>
</evidence>
<dbReference type="EMBL" id="BMPE01000025">
    <property type="protein sequence ID" value="GGL17796.1"/>
    <property type="molecule type" value="Genomic_DNA"/>
</dbReference>
<evidence type="ECO:0000256" key="1">
    <source>
        <dbReference type="SAM" id="MobiDB-lite"/>
    </source>
</evidence>
<protein>
    <submittedName>
        <fullName evidence="2">Uncharacterized protein</fullName>
    </submittedName>
</protein>
<name>A0ABQ2FQW0_9DEIO</name>
<keyword evidence="3" id="KW-1185">Reference proteome</keyword>
<comment type="caution">
    <text evidence="2">The sequence shown here is derived from an EMBL/GenBank/DDBJ whole genome shotgun (WGS) entry which is preliminary data.</text>
</comment>
<gene>
    <name evidence="2" type="ORF">GCM10010844_40810</name>
</gene>
<accession>A0ABQ2FQW0</accession>
<dbReference type="RefSeq" id="WP_189070828.1">
    <property type="nucleotide sequence ID" value="NZ_BMPE01000025.1"/>
</dbReference>
<reference evidence="3" key="1">
    <citation type="journal article" date="2019" name="Int. J. Syst. Evol. Microbiol.">
        <title>The Global Catalogue of Microorganisms (GCM) 10K type strain sequencing project: providing services to taxonomists for standard genome sequencing and annotation.</title>
        <authorList>
            <consortium name="The Broad Institute Genomics Platform"/>
            <consortium name="The Broad Institute Genome Sequencing Center for Infectious Disease"/>
            <person name="Wu L."/>
            <person name="Ma J."/>
        </authorList>
    </citation>
    <scope>NUCLEOTIDE SEQUENCE [LARGE SCALE GENOMIC DNA]</scope>
    <source>
        <strain evidence="3">JCM 19173</strain>
    </source>
</reference>
<sequence length="79" mass="8439">MIAKLALFLGTVITFLGFAAIGVPVPWDHLVPFLEHLAGEVVTLTVLTEVIRALPKAAAPTPQERSNPDSPLQDAPAQR</sequence>
<feature type="region of interest" description="Disordered" evidence="1">
    <location>
        <begin position="57"/>
        <end position="79"/>
    </location>
</feature>